<dbReference type="InterPro" id="IPR023213">
    <property type="entry name" value="CAT-like_dom_sf"/>
</dbReference>
<dbReference type="GO" id="GO:0003824">
    <property type="term" value="F:catalytic activity"/>
    <property type="evidence" value="ECO:0007669"/>
    <property type="project" value="InterPro"/>
</dbReference>
<evidence type="ECO:0000256" key="3">
    <source>
        <dbReference type="ARBA" id="ARBA00022553"/>
    </source>
</evidence>
<dbReference type="GO" id="GO:0043041">
    <property type="term" value="P:amino acid activation for nonribosomal peptide biosynthetic process"/>
    <property type="evidence" value="ECO:0007669"/>
    <property type="project" value="TreeGrafter"/>
</dbReference>
<dbReference type="PANTHER" id="PTHR45527:SF1">
    <property type="entry name" value="FATTY ACID SYNTHASE"/>
    <property type="match status" value="1"/>
</dbReference>
<feature type="non-terminal residue" evidence="5">
    <location>
        <position position="610"/>
    </location>
</feature>
<proteinExistence type="predicted"/>
<dbReference type="EMBL" id="AEAI01001661">
    <property type="protein sequence ID" value="EGH46554.1"/>
    <property type="molecule type" value="Genomic_DNA"/>
</dbReference>
<dbReference type="InterPro" id="IPR020806">
    <property type="entry name" value="PKS_PP-bd"/>
</dbReference>
<dbReference type="AlphaFoldDB" id="F3GHK1"/>
<evidence type="ECO:0000313" key="6">
    <source>
        <dbReference type="Proteomes" id="UP000004986"/>
    </source>
</evidence>
<organism evidence="5 6">
    <name type="scientific">Pseudomonas syringae pv. pisi str. 1704B</name>
    <dbReference type="NCBI Taxonomy" id="629263"/>
    <lineage>
        <taxon>Bacteria</taxon>
        <taxon>Pseudomonadati</taxon>
        <taxon>Pseudomonadota</taxon>
        <taxon>Gammaproteobacteria</taxon>
        <taxon>Pseudomonadales</taxon>
        <taxon>Pseudomonadaceae</taxon>
        <taxon>Pseudomonas</taxon>
        <taxon>Pseudomonas syringae</taxon>
    </lineage>
</organism>
<dbReference type="FunFam" id="1.10.1200.10:FF:000005">
    <property type="entry name" value="Nonribosomal peptide synthetase 1"/>
    <property type="match status" value="1"/>
</dbReference>
<dbReference type="CDD" id="cd19544">
    <property type="entry name" value="E-C_NRPS"/>
    <property type="match status" value="1"/>
</dbReference>
<feature type="non-terminal residue" evidence="5">
    <location>
        <position position="1"/>
    </location>
</feature>
<comment type="caution">
    <text evidence="5">The sequence shown here is derived from an EMBL/GenBank/DDBJ whole genome shotgun (WGS) entry which is preliminary data.</text>
</comment>
<dbReference type="GO" id="GO:0031177">
    <property type="term" value="F:phosphopantetheine binding"/>
    <property type="evidence" value="ECO:0007669"/>
    <property type="project" value="InterPro"/>
</dbReference>
<keyword evidence="2" id="KW-0596">Phosphopantetheine</keyword>
<dbReference type="Pfam" id="PF00668">
    <property type="entry name" value="Condensation"/>
    <property type="match status" value="1"/>
</dbReference>
<sequence length="610" mass="65892">GKLARRALPDPELEALTSQAYAAPVGATETLMADLWAHVLGLEKVGRHDNFFELGGHSLLAVSLVERLRNAGLSVDVRVLLGQPTVAALAASVGKGREIPTPLNRVPAGCTRITPDLLSLSQLDQTTIERIVATVPGGAANVQEIYPLAPLQEGILYHHLTAEQGDPYLLQLRMNVDSPERLEAVAAALRKVIARHDSLRTAIVWEGLETPQQVVWRQADLLVERVTLAQIDAPAGAARMDLNCAPLIRLAYCPDPTGPGLSATLRFHHIVVDATALEIMREEMLADLRGEPGPTQPAVPYRNYVAQARLGVSEAEHEAYFREQLGDIDEPTLPFDLRDVQGDGSCIEEAQQVLPDALLQRLRSQARQLGVSVASLLHLAWARVLGAATGNDRVVFGTVLLGRLQGGAGADRGMGMFINTLPLRVDLGNLSVRDGARATHARLAALLGHEHASLAQAQRWSGVAAPLPLFSAILNYRHAAGQARQDAQLDAWQGLEILTSEKHTNYPLSLNVDDLGDSLRLSVTVPPRVGAQRICAYVQQTLTAMLDALEGQPDLPVQHLSVLGAEERQRSLVEFNATAIHHDLQQTLHGLFEAQAVRTPQAIALRAGRA</sequence>
<dbReference type="SMART" id="SM00823">
    <property type="entry name" value="PKS_PP"/>
    <property type="match status" value="1"/>
</dbReference>
<reference evidence="5 6" key="1">
    <citation type="journal article" date="2011" name="PLoS Pathog.">
        <title>Dynamic evolution of pathogenicity revealed by sequencing and comparative genomics of 19 Pseudomonas syringae isolates.</title>
        <authorList>
            <person name="Baltrus D.A."/>
            <person name="Nishimura M.T."/>
            <person name="Romanchuk A."/>
            <person name="Chang J.H."/>
            <person name="Mukhtar M.S."/>
            <person name="Cherkis K."/>
            <person name="Roach J."/>
            <person name="Grant S.R."/>
            <person name="Jones C.D."/>
            <person name="Dangl J.L."/>
        </authorList>
    </citation>
    <scope>NUCLEOTIDE SEQUENCE [LARGE SCALE GENOMIC DNA]</scope>
    <source>
        <strain evidence="5 6">1704B</strain>
    </source>
</reference>
<dbReference type="InterPro" id="IPR001242">
    <property type="entry name" value="Condensation_dom"/>
</dbReference>
<evidence type="ECO:0000259" key="4">
    <source>
        <dbReference type="PROSITE" id="PS50075"/>
    </source>
</evidence>
<dbReference type="Gene3D" id="3.30.559.30">
    <property type="entry name" value="Nonribosomal peptide synthetase, condensation domain"/>
    <property type="match status" value="1"/>
</dbReference>
<dbReference type="SUPFAM" id="SSF52777">
    <property type="entry name" value="CoA-dependent acyltransferases"/>
    <property type="match status" value="2"/>
</dbReference>
<evidence type="ECO:0000256" key="2">
    <source>
        <dbReference type="ARBA" id="ARBA00022450"/>
    </source>
</evidence>
<dbReference type="SUPFAM" id="SSF47336">
    <property type="entry name" value="ACP-like"/>
    <property type="match status" value="1"/>
</dbReference>
<dbReference type="Gene3D" id="3.30.559.10">
    <property type="entry name" value="Chloramphenicol acetyltransferase-like domain"/>
    <property type="match status" value="1"/>
</dbReference>
<feature type="domain" description="Carrier" evidence="4">
    <location>
        <begin position="23"/>
        <end position="97"/>
    </location>
</feature>
<name>F3GHK1_PSESJ</name>
<gene>
    <name evidence="5" type="ORF">PSYPI_31306</name>
</gene>
<dbReference type="Gene3D" id="1.10.1200.10">
    <property type="entry name" value="ACP-like"/>
    <property type="match status" value="1"/>
</dbReference>
<dbReference type="HOGENOM" id="CLU_448018_0_0_6"/>
<dbReference type="InterPro" id="IPR036736">
    <property type="entry name" value="ACP-like_sf"/>
</dbReference>
<dbReference type="Proteomes" id="UP000004986">
    <property type="component" value="Unassembled WGS sequence"/>
</dbReference>
<dbReference type="GO" id="GO:0005737">
    <property type="term" value="C:cytoplasm"/>
    <property type="evidence" value="ECO:0007669"/>
    <property type="project" value="TreeGrafter"/>
</dbReference>
<protein>
    <submittedName>
        <fullName evidence="5">Amino acid adenylation</fullName>
    </submittedName>
</protein>
<dbReference type="InterPro" id="IPR009081">
    <property type="entry name" value="PP-bd_ACP"/>
</dbReference>
<keyword evidence="6" id="KW-1185">Reference proteome</keyword>
<dbReference type="PANTHER" id="PTHR45527">
    <property type="entry name" value="NONRIBOSOMAL PEPTIDE SYNTHETASE"/>
    <property type="match status" value="1"/>
</dbReference>
<accession>F3GHK1</accession>
<dbReference type="PROSITE" id="PS50075">
    <property type="entry name" value="CARRIER"/>
    <property type="match status" value="1"/>
</dbReference>
<evidence type="ECO:0000256" key="1">
    <source>
        <dbReference type="ARBA" id="ARBA00001957"/>
    </source>
</evidence>
<evidence type="ECO:0000313" key="5">
    <source>
        <dbReference type="EMBL" id="EGH46554.1"/>
    </source>
</evidence>
<dbReference type="GO" id="GO:0044550">
    <property type="term" value="P:secondary metabolite biosynthetic process"/>
    <property type="evidence" value="ECO:0007669"/>
    <property type="project" value="TreeGrafter"/>
</dbReference>
<dbReference type="Pfam" id="PF00550">
    <property type="entry name" value="PP-binding"/>
    <property type="match status" value="1"/>
</dbReference>
<comment type="cofactor">
    <cofactor evidence="1">
        <name>pantetheine 4'-phosphate</name>
        <dbReference type="ChEBI" id="CHEBI:47942"/>
    </cofactor>
</comment>
<keyword evidence="3" id="KW-0597">Phosphoprotein</keyword>